<dbReference type="AlphaFoldDB" id="A0AAN5C0L6"/>
<sequence>MWKPHGELQDSHGRQQRLESSGKRTRQNDNALMLHCTLKSKSEPWWYLSSNGVHGHKQTRTNPTTPNSPRSRDASQLSPSRCHVEKKFSEANQIDVNAKRTDSFPTFSTKMNRGKANYKQEGENIES</sequence>
<comment type="caution">
    <text evidence="2">The sequence shown here is derived from an EMBL/GenBank/DDBJ whole genome shotgun (WGS) entry which is preliminary data.</text>
</comment>
<name>A0AAN5C0L6_ASPOZ</name>
<feature type="compositionally biased region" description="Basic and acidic residues" evidence="1">
    <location>
        <begin position="1"/>
        <end position="22"/>
    </location>
</feature>
<dbReference type="EMBL" id="BSYA01000108">
    <property type="protein sequence ID" value="GMG32878.1"/>
    <property type="molecule type" value="Genomic_DNA"/>
</dbReference>
<organism evidence="2 3">
    <name type="scientific">Aspergillus oryzae</name>
    <name type="common">Yellow koji mold</name>
    <dbReference type="NCBI Taxonomy" id="5062"/>
    <lineage>
        <taxon>Eukaryota</taxon>
        <taxon>Fungi</taxon>
        <taxon>Dikarya</taxon>
        <taxon>Ascomycota</taxon>
        <taxon>Pezizomycotina</taxon>
        <taxon>Eurotiomycetes</taxon>
        <taxon>Eurotiomycetidae</taxon>
        <taxon>Eurotiales</taxon>
        <taxon>Aspergillaceae</taxon>
        <taxon>Aspergillus</taxon>
        <taxon>Aspergillus subgen. Circumdati</taxon>
    </lineage>
</organism>
<accession>A0AAN5C0L6</accession>
<dbReference type="Proteomes" id="UP001165205">
    <property type="component" value="Unassembled WGS sequence"/>
</dbReference>
<feature type="region of interest" description="Disordered" evidence="1">
    <location>
        <begin position="1"/>
        <end position="32"/>
    </location>
</feature>
<evidence type="ECO:0000313" key="2">
    <source>
        <dbReference type="EMBL" id="GMG32878.1"/>
    </source>
</evidence>
<proteinExistence type="predicted"/>
<feature type="region of interest" description="Disordered" evidence="1">
    <location>
        <begin position="47"/>
        <end position="83"/>
    </location>
</feature>
<protein>
    <submittedName>
        <fullName evidence="2">Unnamed protein product</fullName>
    </submittedName>
</protein>
<evidence type="ECO:0000313" key="3">
    <source>
        <dbReference type="Proteomes" id="UP001165205"/>
    </source>
</evidence>
<feature type="compositionally biased region" description="Low complexity" evidence="1">
    <location>
        <begin position="60"/>
        <end position="69"/>
    </location>
</feature>
<evidence type="ECO:0000256" key="1">
    <source>
        <dbReference type="SAM" id="MobiDB-lite"/>
    </source>
</evidence>
<gene>
    <name evidence="2" type="ORF">Aory04_000850700</name>
</gene>
<feature type="region of interest" description="Disordered" evidence="1">
    <location>
        <begin position="97"/>
        <end position="127"/>
    </location>
</feature>
<reference evidence="2" key="1">
    <citation type="submission" date="2023-04" db="EMBL/GenBank/DDBJ databases">
        <title>Aspergillus oryzae NBRC 4228.</title>
        <authorList>
            <person name="Ichikawa N."/>
            <person name="Sato H."/>
            <person name="Tonouchi N."/>
        </authorList>
    </citation>
    <scope>NUCLEOTIDE SEQUENCE</scope>
    <source>
        <strain evidence="2">NBRC 4228</strain>
    </source>
</reference>
<feature type="compositionally biased region" description="Basic and acidic residues" evidence="1">
    <location>
        <begin position="118"/>
        <end position="127"/>
    </location>
</feature>